<keyword evidence="1" id="KW-1133">Transmembrane helix</keyword>
<keyword evidence="1" id="KW-0472">Membrane</keyword>
<evidence type="ECO:0000256" key="1">
    <source>
        <dbReference type="SAM" id="Phobius"/>
    </source>
</evidence>
<keyword evidence="3" id="KW-1185">Reference proteome</keyword>
<organism evidence="2 3">
    <name type="scientific">Stieleria magnilauensis</name>
    <dbReference type="NCBI Taxonomy" id="2527963"/>
    <lineage>
        <taxon>Bacteria</taxon>
        <taxon>Pseudomonadati</taxon>
        <taxon>Planctomycetota</taxon>
        <taxon>Planctomycetia</taxon>
        <taxon>Pirellulales</taxon>
        <taxon>Pirellulaceae</taxon>
        <taxon>Stieleria</taxon>
    </lineage>
</organism>
<feature type="transmembrane region" description="Helical" evidence="1">
    <location>
        <begin position="20"/>
        <end position="50"/>
    </location>
</feature>
<dbReference type="EMBL" id="CP036432">
    <property type="protein sequence ID" value="QDV85874.1"/>
    <property type="molecule type" value="Genomic_DNA"/>
</dbReference>
<sequence length="267" mass="28496">METSDSESSDTIEMPESTSIPFFASVSIAMMGIGLMTSLVISAAGVLILVATIVQWSRIMADGVGEMEVPLVAPEHRAKTVQPSSRPVAHARPNHPQHRSIYPAKVHPYRLGLLAGLIGCGVMAAVAMLWSHLSGHEIWYPANLLASIVLTDLGRQPIADLAAYNQAGLIVASVLHVTISLLIGLAFSVLLPMLPRSPVAWGGIVIPLLWSAVVYGALSLLNPPLSRQIPWAWFVGAQAMFGLTVGGVISLGGRRRAEMVQSREESE</sequence>
<name>A0ABX5XV17_9BACT</name>
<feature type="transmembrane region" description="Helical" evidence="1">
    <location>
        <begin position="198"/>
        <end position="218"/>
    </location>
</feature>
<accession>A0ABX5XV17</accession>
<feature type="transmembrane region" description="Helical" evidence="1">
    <location>
        <begin position="230"/>
        <end position="253"/>
    </location>
</feature>
<dbReference type="Proteomes" id="UP000318081">
    <property type="component" value="Chromosome"/>
</dbReference>
<feature type="transmembrane region" description="Helical" evidence="1">
    <location>
        <begin position="167"/>
        <end position="191"/>
    </location>
</feature>
<reference evidence="2 3" key="1">
    <citation type="submission" date="2019-02" db="EMBL/GenBank/DDBJ databases">
        <title>Deep-cultivation of Planctomycetes and their phenomic and genomic characterization uncovers novel biology.</title>
        <authorList>
            <person name="Wiegand S."/>
            <person name="Jogler M."/>
            <person name="Boedeker C."/>
            <person name="Pinto D."/>
            <person name="Vollmers J."/>
            <person name="Rivas-Marin E."/>
            <person name="Kohn T."/>
            <person name="Peeters S.H."/>
            <person name="Heuer A."/>
            <person name="Rast P."/>
            <person name="Oberbeckmann S."/>
            <person name="Bunk B."/>
            <person name="Jeske O."/>
            <person name="Meyerdierks A."/>
            <person name="Storesund J.E."/>
            <person name="Kallscheuer N."/>
            <person name="Luecker S."/>
            <person name="Lage O.M."/>
            <person name="Pohl T."/>
            <person name="Merkel B.J."/>
            <person name="Hornburger P."/>
            <person name="Mueller R.-W."/>
            <person name="Bruemmer F."/>
            <person name="Labrenz M."/>
            <person name="Spormann A.M."/>
            <person name="Op den Camp H."/>
            <person name="Overmann J."/>
            <person name="Amann R."/>
            <person name="Jetten M.S.M."/>
            <person name="Mascher T."/>
            <person name="Medema M.H."/>
            <person name="Devos D.P."/>
            <person name="Kaster A.-K."/>
            <person name="Ovreas L."/>
            <person name="Rohde M."/>
            <person name="Galperin M.Y."/>
            <person name="Jogler C."/>
        </authorList>
    </citation>
    <scope>NUCLEOTIDE SEQUENCE [LARGE SCALE GENOMIC DNA]</scope>
    <source>
        <strain evidence="2 3">TBK1r</strain>
    </source>
</reference>
<proteinExistence type="predicted"/>
<gene>
    <name evidence="2" type="ORF">TBK1r_48900</name>
</gene>
<evidence type="ECO:0000313" key="3">
    <source>
        <dbReference type="Proteomes" id="UP000318081"/>
    </source>
</evidence>
<dbReference type="RefSeq" id="WP_145216209.1">
    <property type="nucleotide sequence ID" value="NZ_CP036432.1"/>
</dbReference>
<feature type="transmembrane region" description="Helical" evidence="1">
    <location>
        <begin position="109"/>
        <end position="130"/>
    </location>
</feature>
<dbReference type="Gene3D" id="1.10.287.70">
    <property type="match status" value="1"/>
</dbReference>
<evidence type="ECO:0000313" key="2">
    <source>
        <dbReference type="EMBL" id="QDV85874.1"/>
    </source>
</evidence>
<keyword evidence="1" id="KW-0812">Transmembrane</keyword>
<protein>
    <submittedName>
        <fullName evidence="2">Uncharacterized protein</fullName>
    </submittedName>
</protein>